<dbReference type="SUPFAM" id="SSF56784">
    <property type="entry name" value="HAD-like"/>
    <property type="match status" value="1"/>
</dbReference>
<dbReference type="Proteomes" id="UP000178129">
    <property type="component" value="Unassembled WGS sequence"/>
</dbReference>
<dbReference type="PANTHER" id="PTHR19288:SF93">
    <property type="entry name" value="FI11325P-RELATED"/>
    <property type="match status" value="1"/>
</dbReference>
<dbReference type="Pfam" id="PF13344">
    <property type="entry name" value="Hydrolase_6"/>
    <property type="match status" value="1"/>
</dbReference>
<comment type="caution">
    <text evidence="2">The sequence shown here is derived from an EMBL/GenBank/DDBJ whole genome shotgun (WGS) entry which is preliminary data.</text>
</comment>
<dbReference type="InterPro" id="IPR023214">
    <property type="entry name" value="HAD_sf"/>
</dbReference>
<dbReference type="AlphaFoldDB" id="A0A1E1KBB9"/>
<feature type="region of interest" description="Disordered" evidence="1">
    <location>
        <begin position="1"/>
        <end position="20"/>
    </location>
</feature>
<dbReference type="InterPro" id="IPR006357">
    <property type="entry name" value="HAD-SF_hydro_IIA"/>
</dbReference>
<dbReference type="EMBL" id="FJUW01000007">
    <property type="protein sequence ID" value="CZS93964.1"/>
    <property type="molecule type" value="Genomic_DNA"/>
</dbReference>
<dbReference type="Gene3D" id="3.40.50.1000">
    <property type="entry name" value="HAD superfamily/HAD-like"/>
    <property type="match status" value="2"/>
</dbReference>
<dbReference type="InParanoid" id="A0A1E1KBB9"/>
<organism evidence="2 3">
    <name type="scientific">Rhynchosporium graminicola</name>
    <dbReference type="NCBI Taxonomy" id="2792576"/>
    <lineage>
        <taxon>Eukaryota</taxon>
        <taxon>Fungi</taxon>
        <taxon>Dikarya</taxon>
        <taxon>Ascomycota</taxon>
        <taxon>Pezizomycotina</taxon>
        <taxon>Leotiomycetes</taxon>
        <taxon>Helotiales</taxon>
        <taxon>Ploettnerulaceae</taxon>
        <taxon>Rhynchosporium</taxon>
    </lineage>
</organism>
<dbReference type="PANTHER" id="PTHR19288">
    <property type="entry name" value="4-NITROPHENYLPHOSPHATASE-RELATED"/>
    <property type="match status" value="1"/>
</dbReference>
<evidence type="ECO:0008006" key="4">
    <source>
        <dbReference type="Google" id="ProtNLM"/>
    </source>
</evidence>
<keyword evidence="3" id="KW-1185">Reference proteome</keyword>
<dbReference type="GO" id="GO:0016791">
    <property type="term" value="F:phosphatase activity"/>
    <property type="evidence" value="ECO:0007669"/>
    <property type="project" value="TreeGrafter"/>
</dbReference>
<reference evidence="3" key="1">
    <citation type="submission" date="2016-03" db="EMBL/GenBank/DDBJ databases">
        <authorList>
            <person name="Ploux O."/>
        </authorList>
    </citation>
    <scope>NUCLEOTIDE SEQUENCE [LARGE SCALE GENOMIC DNA]</scope>
    <source>
        <strain evidence="3">UK7</strain>
    </source>
</reference>
<proteinExistence type="predicted"/>
<dbReference type="Pfam" id="PF13242">
    <property type="entry name" value="Hydrolase_like"/>
    <property type="match status" value="1"/>
</dbReference>
<name>A0A1E1KBB9_9HELO</name>
<protein>
    <recommendedName>
        <fullName evidence="4">Cat eye syndrome critical region protein 5</fullName>
    </recommendedName>
</protein>
<dbReference type="GO" id="GO:0005737">
    <property type="term" value="C:cytoplasm"/>
    <property type="evidence" value="ECO:0007669"/>
    <property type="project" value="TreeGrafter"/>
</dbReference>
<evidence type="ECO:0000313" key="3">
    <source>
        <dbReference type="Proteomes" id="UP000178129"/>
    </source>
</evidence>
<sequence length="406" mass="46310">MHCFHKLSRKSSDDSLKNMDQSEIPMTATERLIKRSLSCTLDLTFPRRKSNQIPNTTPAFVFDIDGVLFDKRRRLPGASRSLKYLQEKKIPFVFLTNRWIETDVEGAALMQDYFGTSGISPMQYISAQSPFANLVPRFGKQLVLIVGSCAIRAKFLADFYGFENCITPDEIYAANPSRYAGFVAPDRKAERARRIMIKAILVFDQPRKPHHDKMLIADLLLSVNGLVGSSSPKNGKRRYPNKGYQQDEQPEIWYTLAMPFVRTMSEHWQKLTGMKIENTVILGKPSYENFSIAETQLLDTHRQLHGEDASTIDTIWMIGDDIDTDILGAKHQNINSMLCTWKSVLVTTGVYKNGMLNGRPMLYWPSFFSTGVWEAVQLALRQGYNHKWWQQAGGDWEEISGTSQNM</sequence>
<evidence type="ECO:0000256" key="1">
    <source>
        <dbReference type="SAM" id="MobiDB-lite"/>
    </source>
</evidence>
<dbReference type="NCBIfam" id="TIGR01460">
    <property type="entry name" value="HAD-SF-IIA"/>
    <property type="match status" value="1"/>
</dbReference>
<evidence type="ECO:0000313" key="2">
    <source>
        <dbReference type="EMBL" id="CZS93964.1"/>
    </source>
</evidence>
<dbReference type="STRING" id="914237.A0A1E1KBB9"/>
<accession>A0A1E1KBB9</accession>
<gene>
    <name evidence="2" type="ORF">RCO7_08095</name>
</gene>
<dbReference type="InterPro" id="IPR036412">
    <property type="entry name" value="HAD-like_sf"/>
</dbReference>